<proteinExistence type="predicted"/>
<dbReference type="SUPFAM" id="SSF50494">
    <property type="entry name" value="Trypsin-like serine proteases"/>
    <property type="match status" value="1"/>
</dbReference>
<gene>
    <name evidence="1" type="ORF">AWC04_11645</name>
</gene>
<organism evidence="1 2">
    <name type="scientific">Mycolicibacterium fallax</name>
    <name type="common">Mycobacterium fallax</name>
    <dbReference type="NCBI Taxonomy" id="1793"/>
    <lineage>
        <taxon>Bacteria</taxon>
        <taxon>Bacillati</taxon>
        <taxon>Actinomycetota</taxon>
        <taxon>Actinomycetes</taxon>
        <taxon>Mycobacteriales</taxon>
        <taxon>Mycobacteriaceae</taxon>
        <taxon>Mycolicibacterium</taxon>
    </lineage>
</organism>
<protein>
    <submittedName>
        <fullName evidence="1">Uncharacterized protein</fullName>
    </submittedName>
</protein>
<dbReference type="OrthoDB" id="4380551at2"/>
<dbReference type="STRING" id="1793.AWC04_11645"/>
<reference evidence="1 2" key="1">
    <citation type="submission" date="2016-01" db="EMBL/GenBank/DDBJ databases">
        <title>The new phylogeny of the genus Mycobacterium.</title>
        <authorList>
            <person name="Tarcisio F."/>
            <person name="Conor M."/>
            <person name="Antonella G."/>
            <person name="Elisabetta G."/>
            <person name="Giulia F.S."/>
            <person name="Sara T."/>
            <person name="Anna F."/>
            <person name="Clotilde B."/>
            <person name="Roberto B."/>
            <person name="Veronica D.S."/>
            <person name="Fabio R."/>
            <person name="Monica P."/>
            <person name="Olivier J."/>
            <person name="Enrico T."/>
            <person name="Nicola S."/>
        </authorList>
    </citation>
    <scope>NUCLEOTIDE SEQUENCE [LARGE SCALE GENOMIC DNA]</scope>
    <source>
        <strain evidence="1 2">DSM 44179</strain>
    </source>
</reference>
<evidence type="ECO:0000313" key="2">
    <source>
        <dbReference type="Proteomes" id="UP000193484"/>
    </source>
</evidence>
<dbReference type="InterPro" id="IPR043504">
    <property type="entry name" value="Peptidase_S1_PA_chymotrypsin"/>
</dbReference>
<dbReference type="Proteomes" id="UP000193484">
    <property type="component" value="Unassembled WGS sequence"/>
</dbReference>
<comment type="caution">
    <text evidence="1">The sequence shown here is derived from an EMBL/GenBank/DDBJ whole genome shotgun (WGS) entry which is preliminary data.</text>
</comment>
<dbReference type="Gene3D" id="2.40.10.10">
    <property type="entry name" value="Trypsin-like serine proteases"/>
    <property type="match status" value="2"/>
</dbReference>
<dbReference type="AlphaFoldDB" id="A0A1X1RBC1"/>
<name>A0A1X1RBC1_MYCFA</name>
<dbReference type="RefSeq" id="WP_085096283.1">
    <property type="nucleotide sequence ID" value="NZ_AP022603.1"/>
</dbReference>
<keyword evidence="2" id="KW-1185">Reference proteome</keyword>
<accession>A0A1X1RBC1</accession>
<dbReference type="InterPro" id="IPR009003">
    <property type="entry name" value="Peptidase_S1_PA"/>
</dbReference>
<evidence type="ECO:0000313" key="1">
    <source>
        <dbReference type="EMBL" id="ORV02575.1"/>
    </source>
</evidence>
<dbReference type="EMBL" id="LQOJ01000040">
    <property type="protein sequence ID" value="ORV02575.1"/>
    <property type="molecule type" value="Genomic_DNA"/>
</dbReference>
<sequence>MRRRLLVLAGAVALAAALCPAPPATARVGVAPGMAIVLESGGACTLGFLAGNDAGRRLGVTAGHCAQGVGKLVYNKYGDGEVVAQQGDGSVLADGFGVTILVLADDVEIPDAFFTRYANPRPGDPVHKYGSTTAETGGTIGTVTLDADYPRYSVMRSTLTASPGDSGSPWYGEDESGPVLYGITIGHLTDADNGAELGAYGFPIDALVAYVRDGSGTWGPGFIPAGR</sequence>